<dbReference type="Gene3D" id="2.40.50.100">
    <property type="match status" value="1"/>
</dbReference>
<dbReference type="PROSITE" id="PS51257">
    <property type="entry name" value="PROKAR_LIPOPROTEIN"/>
    <property type="match status" value="1"/>
</dbReference>
<comment type="caution">
    <text evidence="5">The sequence shown here is derived from an EMBL/GenBank/DDBJ whole genome shotgun (WGS) entry which is preliminary data.</text>
</comment>
<evidence type="ECO:0000256" key="2">
    <source>
        <dbReference type="SAM" id="Coils"/>
    </source>
</evidence>
<comment type="similarity">
    <text evidence="1">Belongs to the membrane fusion protein (MFP) (TC 8.A.1) family.</text>
</comment>
<dbReference type="GO" id="GO:1990281">
    <property type="term" value="C:efflux pump complex"/>
    <property type="evidence" value="ECO:0007669"/>
    <property type="project" value="TreeGrafter"/>
</dbReference>
<dbReference type="InterPro" id="IPR006143">
    <property type="entry name" value="RND_pump_MFP"/>
</dbReference>
<dbReference type="InterPro" id="IPR058792">
    <property type="entry name" value="Beta-barrel_RND_2"/>
</dbReference>
<dbReference type="Gene3D" id="2.40.30.170">
    <property type="match status" value="1"/>
</dbReference>
<evidence type="ECO:0000313" key="5">
    <source>
        <dbReference type="EMBL" id="OKA22038.1"/>
    </source>
</evidence>
<keyword evidence="2" id="KW-0175">Coiled coil</keyword>
<gene>
    <name evidence="5" type="ORF">BOH74_15305</name>
</gene>
<sequence>MNRPSLYRLGILPLTAALLLGCSEKKPPEPVRPALYIVVQPQLADQLGRFAGNIEARYESTLGFRVPGRIVRRYYDVGAVVRKGDILANLDPTDQQNQLRSAKGDLAKVQAQLINAQATARRQQELFNRGVGAQAQLDTAQANLKTTAASMQQAVAAVNQARDQLSYCDLRADHDAVITQWKAEAGQVVSIGEEVVTLARPEIKEAVIDLPGPLAEALPKGIEFLVAGQLDPNVNTTAHIREIAPQADSATRTRRTRLTLDQTPPAFRLGSSVSVTVSSPIAEHFELPLTALQETDGHSRVWIIDPHAKTVSPHDVNVLRRDGQTVLLAGGLKGGDYVVSAGVNSLTSGQKVRLDKESSQ</sequence>
<dbReference type="Pfam" id="PF25876">
    <property type="entry name" value="HH_MFP_RND"/>
    <property type="match status" value="1"/>
</dbReference>
<dbReference type="GO" id="GO:0015562">
    <property type="term" value="F:efflux transmembrane transporter activity"/>
    <property type="evidence" value="ECO:0007669"/>
    <property type="project" value="TreeGrafter"/>
</dbReference>
<dbReference type="Gene3D" id="1.10.287.470">
    <property type="entry name" value="Helix hairpin bin"/>
    <property type="match status" value="1"/>
</dbReference>
<proteinExistence type="inferred from homology"/>
<dbReference type="SUPFAM" id="SSF111369">
    <property type="entry name" value="HlyD-like secretion proteins"/>
    <property type="match status" value="1"/>
</dbReference>
<dbReference type="Pfam" id="PF25954">
    <property type="entry name" value="Beta-barrel_RND_2"/>
    <property type="match status" value="1"/>
</dbReference>
<protein>
    <submittedName>
        <fullName evidence="5">Efflux transporter periplasmic adaptor subunit</fullName>
    </submittedName>
</protein>
<name>A0A853ZWT6_9PSED</name>
<dbReference type="PANTHER" id="PTHR30469:SF15">
    <property type="entry name" value="HLYD FAMILY OF SECRETION PROTEINS"/>
    <property type="match status" value="1"/>
</dbReference>
<dbReference type="RefSeq" id="WP_073509949.1">
    <property type="nucleotide sequence ID" value="NZ_MPJD01000021.1"/>
</dbReference>
<reference evidence="5 6" key="1">
    <citation type="submission" date="2016-11" db="EMBL/GenBank/DDBJ databases">
        <title>Draft genome of Pseudomonas versuta A4R1.12.</title>
        <authorList>
            <person name="See-Too W.-S."/>
        </authorList>
    </citation>
    <scope>NUCLEOTIDE SEQUENCE [LARGE SCALE GENOMIC DNA]</scope>
    <source>
        <strain evidence="5 6">A4R1.12</strain>
    </source>
</reference>
<dbReference type="Proteomes" id="UP000185990">
    <property type="component" value="Unassembled WGS sequence"/>
</dbReference>
<dbReference type="AlphaFoldDB" id="A0A853ZWT6"/>
<evidence type="ECO:0000256" key="1">
    <source>
        <dbReference type="ARBA" id="ARBA00009477"/>
    </source>
</evidence>
<dbReference type="Gene3D" id="2.40.420.20">
    <property type="match status" value="1"/>
</dbReference>
<dbReference type="NCBIfam" id="TIGR01730">
    <property type="entry name" value="RND_mfp"/>
    <property type="match status" value="1"/>
</dbReference>
<evidence type="ECO:0000313" key="6">
    <source>
        <dbReference type="Proteomes" id="UP000185990"/>
    </source>
</evidence>
<dbReference type="EMBL" id="MPJD01000021">
    <property type="protein sequence ID" value="OKA22038.1"/>
    <property type="molecule type" value="Genomic_DNA"/>
</dbReference>
<evidence type="ECO:0000259" key="4">
    <source>
        <dbReference type="Pfam" id="PF25954"/>
    </source>
</evidence>
<dbReference type="PANTHER" id="PTHR30469">
    <property type="entry name" value="MULTIDRUG RESISTANCE PROTEIN MDTA"/>
    <property type="match status" value="1"/>
</dbReference>
<organism evidence="5 6">
    <name type="scientific">Pseudomonas versuta</name>
    <dbReference type="NCBI Taxonomy" id="1788301"/>
    <lineage>
        <taxon>Bacteria</taxon>
        <taxon>Pseudomonadati</taxon>
        <taxon>Pseudomonadota</taxon>
        <taxon>Gammaproteobacteria</taxon>
        <taxon>Pseudomonadales</taxon>
        <taxon>Pseudomonadaceae</taxon>
        <taxon>Pseudomonas</taxon>
    </lineage>
</organism>
<evidence type="ECO:0000259" key="3">
    <source>
        <dbReference type="Pfam" id="PF25876"/>
    </source>
</evidence>
<feature type="domain" description="Multidrug resistance protein MdtA-like alpha-helical hairpin" evidence="3">
    <location>
        <begin position="98"/>
        <end position="167"/>
    </location>
</feature>
<feature type="domain" description="CusB-like beta-barrel" evidence="4">
    <location>
        <begin position="209"/>
        <end position="279"/>
    </location>
</feature>
<feature type="coiled-coil region" evidence="2">
    <location>
        <begin position="99"/>
        <end position="126"/>
    </location>
</feature>
<accession>A0A853ZWT6</accession>
<dbReference type="InterPro" id="IPR058624">
    <property type="entry name" value="MdtA-like_HH"/>
</dbReference>